<evidence type="ECO:0000313" key="7">
    <source>
        <dbReference type="Proteomes" id="UP001185899"/>
    </source>
</evidence>
<feature type="domain" description="Amidase" evidence="5">
    <location>
        <begin position="29"/>
        <end position="473"/>
    </location>
</feature>
<dbReference type="RefSeq" id="WP_149407162.1">
    <property type="nucleotide sequence ID" value="NZ_JAWLKE010000006.1"/>
</dbReference>
<comment type="catalytic activity">
    <reaction evidence="1">
        <text>a monocarboxylic acid amide + H2O = a monocarboxylate + NH4(+)</text>
        <dbReference type="Rhea" id="RHEA:12020"/>
        <dbReference type="ChEBI" id="CHEBI:15377"/>
        <dbReference type="ChEBI" id="CHEBI:28938"/>
        <dbReference type="ChEBI" id="CHEBI:35757"/>
        <dbReference type="ChEBI" id="CHEBI:83628"/>
        <dbReference type="EC" id="3.5.1.4"/>
    </reaction>
</comment>
<dbReference type="Proteomes" id="UP001185899">
    <property type="component" value="Unassembled WGS sequence"/>
</dbReference>
<evidence type="ECO:0000259" key="5">
    <source>
        <dbReference type="Pfam" id="PF01425"/>
    </source>
</evidence>
<dbReference type="Pfam" id="PF01425">
    <property type="entry name" value="Amidase"/>
    <property type="match status" value="1"/>
</dbReference>
<protein>
    <recommendedName>
        <fullName evidence="3">amidase</fullName>
        <ecNumber evidence="3">3.5.1.4</ecNumber>
    </recommendedName>
</protein>
<organism evidence="6 7">
    <name type="scientific">Rhodococcus cercidiphylli</name>
    <dbReference type="NCBI Taxonomy" id="489916"/>
    <lineage>
        <taxon>Bacteria</taxon>
        <taxon>Bacillati</taxon>
        <taxon>Actinomycetota</taxon>
        <taxon>Actinomycetes</taxon>
        <taxon>Mycobacteriales</taxon>
        <taxon>Nocardiaceae</taxon>
        <taxon>Rhodococcus</taxon>
    </lineage>
</organism>
<dbReference type="PANTHER" id="PTHR11895:SF7">
    <property type="entry name" value="GLUTAMYL-TRNA(GLN) AMIDOTRANSFERASE SUBUNIT A, MITOCHONDRIAL"/>
    <property type="match status" value="1"/>
</dbReference>
<feature type="region of interest" description="Disordered" evidence="4">
    <location>
        <begin position="126"/>
        <end position="153"/>
    </location>
</feature>
<dbReference type="InterPro" id="IPR036928">
    <property type="entry name" value="AS_sf"/>
</dbReference>
<comment type="similarity">
    <text evidence="2">Belongs to the amidase family.</text>
</comment>
<dbReference type="InterPro" id="IPR023631">
    <property type="entry name" value="Amidase_dom"/>
</dbReference>
<evidence type="ECO:0000256" key="2">
    <source>
        <dbReference type="ARBA" id="ARBA00009199"/>
    </source>
</evidence>
<evidence type="ECO:0000256" key="4">
    <source>
        <dbReference type="SAM" id="MobiDB-lite"/>
    </source>
</evidence>
<evidence type="ECO:0000313" key="6">
    <source>
        <dbReference type="EMBL" id="MDV6232320.1"/>
    </source>
</evidence>
<dbReference type="EC" id="3.5.1.4" evidence="3"/>
<dbReference type="EMBL" id="JAWLKE010000006">
    <property type="protein sequence ID" value="MDV6232320.1"/>
    <property type="molecule type" value="Genomic_DNA"/>
</dbReference>
<gene>
    <name evidence="6" type="ORF">R3P95_17345</name>
</gene>
<comment type="caution">
    <text evidence="6">The sequence shown here is derived from an EMBL/GenBank/DDBJ whole genome shotgun (WGS) entry which is preliminary data.</text>
</comment>
<dbReference type="SUPFAM" id="SSF75304">
    <property type="entry name" value="Amidase signature (AS) enzymes"/>
    <property type="match status" value="1"/>
</dbReference>
<dbReference type="InterPro" id="IPR000120">
    <property type="entry name" value="Amidase"/>
</dbReference>
<proteinExistence type="inferred from homology"/>
<name>A0ABU4B1E4_9NOCA</name>
<accession>A0ABU4B1E4</accession>
<dbReference type="PROSITE" id="PS00571">
    <property type="entry name" value="AMIDASES"/>
    <property type="match status" value="1"/>
</dbReference>
<dbReference type="Gene3D" id="3.90.1300.10">
    <property type="entry name" value="Amidase signature (AS) domain"/>
    <property type="match status" value="1"/>
</dbReference>
<evidence type="ECO:0000256" key="3">
    <source>
        <dbReference type="ARBA" id="ARBA00012922"/>
    </source>
</evidence>
<keyword evidence="7" id="KW-1185">Reference proteome</keyword>
<evidence type="ECO:0000256" key="1">
    <source>
        <dbReference type="ARBA" id="ARBA00001311"/>
    </source>
</evidence>
<reference evidence="6 7" key="1">
    <citation type="submission" date="2023-10" db="EMBL/GenBank/DDBJ databases">
        <title>Development of a sustainable strategy for remediation of hydrocarbon-contaminated territories based on the waste exchange concept.</title>
        <authorList>
            <person name="Krivoruchko A."/>
        </authorList>
    </citation>
    <scope>NUCLEOTIDE SEQUENCE [LARGE SCALE GENOMIC DNA]</scope>
    <source>
        <strain evidence="6 7">IEGM 1322</strain>
    </source>
</reference>
<dbReference type="PANTHER" id="PTHR11895">
    <property type="entry name" value="TRANSAMIDASE"/>
    <property type="match status" value="1"/>
</dbReference>
<sequence>MRIDEYRKYDGLGLAKLVADGEVTPRELLDCALAQTTSIDPSLNSIVRLMSEQADEQLTGTLDGPFAGVPFLIKDLSQDYAGVPTASGSRSLTNLPMPEHATVVQRWLDAGLVIFGKTNTPEFGAKGITEPTVFGPARNPWDPSRTPGGSSGGSAAAVAAGIVPVAGASDGGGSIRIPSSCCGLVGLKPGRGLVPSGPTFGEAMHGAAVQGVVSRSVRDTAAMLDVLAGGEATSGYSPARPDGSFLSRTEQDPTALKIGMYATTSVNPSPDPQAVAAMESAAKTLTELGHTVELLDAPPYDDARLNREFLLAWFTYLAYEMDEVKRRTGCGDDSFERDTRIMAALGRSASGVDYLQAVEGRHVHVRALATYFETYDLLLTPTIAELPPKIGAFDLAKPLEMASDLLLRSRTAGLLRHTGIVDQMIDDNISWIPYTQLANVTGRPALSLPLHWTPSGLPMGAHFTAPLGGEALLVQLAGQLERAVPWAHHYADIGQRVAPS</sequence>
<dbReference type="InterPro" id="IPR020556">
    <property type="entry name" value="Amidase_CS"/>
</dbReference>